<evidence type="ECO:0000313" key="2">
    <source>
        <dbReference type="Proteomes" id="UP000615026"/>
    </source>
</evidence>
<dbReference type="RefSeq" id="WP_193996380.1">
    <property type="nucleotide sequence ID" value="NZ_JADEXP010000451.1"/>
</dbReference>
<gene>
    <name evidence="1" type="ORF">IQ260_28135</name>
</gene>
<sequence>AQLPEYDYEHGRHMVFGTLGFVQLTIKELHQRNYAEPNDWSRPLPTGQPNEVMAILTRKVRVG</sequence>
<dbReference type="Proteomes" id="UP000615026">
    <property type="component" value="Unassembled WGS sequence"/>
</dbReference>
<protein>
    <submittedName>
        <fullName evidence="1">Uncharacterized protein</fullName>
    </submittedName>
</protein>
<organism evidence="1 2">
    <name type="scientific">Leptolyngbya cf. ectocarpi LEGE 11479</name>
    <dbReference type="NCBI Taxonomy" id="1828722"/>
    <lineage>
        <taxon>Bacteria</taxon>
        <taxon>Bacillati</taxon>
        <taxon>Cyanobacteriota</taxon>
        <taxon>Cyanophyceae</taxon>
        <taxon>Leptolyngbyales</taxon>
        <taxon>Leptolyngbyaceae</taxon>
        <taxon>Leptolyngbya group</taxon>
        <taxon>Leptolyngbya</taxon>
    </lineage>
</organism>
<keyword evidence="2" id="KW-1185">Reference proteome</keyword>
<accession>A0A929A024</accession>
<dbReference type="AlphaFoldDB" id="A0A929A024"/>
<reference evidence="1" key="1">
    <citation type="submission" date="2020-10" db="EMBL/GenBank/DDBJ databases">
        <authorList>
            <person name="Castelo-Branco R."/>
            <person name="Eusebio N."/>
            <person name="Adriana R."/>
            <person name="Vieira A."/>
            <person name="Brugerolle De Fraissinette N."/>
            <person name="Rezende De Castro R."/>
            <person name="Schneider M.P."/>
            <person name="Vasconcelos V."/>
            <person name="Leao P.N."/>
        </authorList>
    </citation>
    <scope>NUCLEOTIDE SEQUENCE</scope>
    <source>
        <strain evidence="1">LEGE 11479</strain>
    </source>
</reference>
<dbReference type="EMBL" id="JADEXP010000451">
    <property type="protein sequence ID" value="MBE9070518.1"/>
    <property type="molecule type" value="Genomic_DNA"/>
</dbReference>
<feature type="non-terminal residue" evidence="1">
    <location>
        <position position="1"/>
    </location>
</feature>
<evidence type="ECO:0000313" key="1">
    <source>
        <dbReference type="EMBL" id="MBE9070518.1"/>
    </source>
</evidence>
<comment type="caution">
    <text evidence="1">The sequence shown here is derived from an EMBL/GenBank/DDBJ whole genome shotgun (WGS) entry which is preliminary data.</text>
</comment>
<name>A0A929A024_LEPEC</name>
<proteinExistence type="predicted"/>